<dbReference type="UniPathway" id="UPA01057">
    <property type="reaction ID" value="UER00165"/>
</dbReference>
<dbReference type="SFLD" id="SFLDS00001">
    <property type="entry name" value="Enolase"/>
    <property type="match status" value="1"/>
</dbReference>
<dbReference type="STRING" id="391937.NA2_01634"/>
<evidence type="ECO:0000256" key="5">
    <source>
        <dbReference type="ARBA" id="ARBA00029491"/>
    </source>
</evidence>
<dbReference type="OrthoDB" id="9775913at2"/>
<dbReference type="UniPathway" id="UPA00079"/>
<dbReference type="InterPro" id="IPR013342">
    <property type="entry name" value="Mandelate_racemase_C"/>
</dbReference>
<evidence type="ECO:0000313" key="9">
    <source>
        <dbReference type="Proteomes" id="UP000006786"/>
    </source>
</evidence>
<accession>K2MIA6</accession>
<comment type="cofactor">
    <cofactor evidence="1">
        <name>a divalent metal cation</name>
        <dbReference type="ChEBI" id="CHEBI:60240"/>
    </cofactor>
</comment>
<keyword evidence="4" id="KW-0456">Lyase</keyword>
<dbReference type="PANTHER" id="PTHR48073:SF5">
    <property type="entry name" value="O-SUCCINYLBENZOATE SYNTHASE"/>
    <property type="match status" value="1"/>
</dbReference>
<evidence type="ECO:0000259" key="7">
    <source>
        <dbReference type="SMART" id="SM00922"/>
    </source>
</evidence>
<dbReference type="NCBIfam" id="TIGR01928">
    <property type="entry name" value="menC_lowGC_arch"/>
    <property type="match status" value="1"/>
</dbReference>
<feature type="domain" description="Mandelate racemase/muconate lactonizing enzyme C-terminal" evidence="7">
    <location>
        <begin position="144"/>
        <end position="236"/>
    </location>
</feature>
<dbReference type="GO" id="GO:0016854">
    <property type="term" value="F:racemase and epimerase activity"/>
    <property type="evidence" value="ECO:0007669"/>
    <property type="project" value="UniProtKB-ARBA"/>
</dbReference>
<dbReference type="AlphaFoldDB" id="K2MIA6"/>
<keyword evidence="9" id="KW-1185">Reference proteome</keyword>
<dbReference type="Proteomes" id="UP000006786">
    <property type="component" value="Unassembled WGS sequence"/>
</dbReference>
<evidence type="ECO:0000256" key="6">
    <source>
        <dbReference type="NCBIfam" id="TIGR01928"/>
    </source>
</evidence>
<dbReference type="RefSeq" id="WP_008593461.1">
    <property type="nucleotide sequence ID" value="NZ_AMRM01000002.1"/>
</dbReference>
<evidence type="ECO:0000256" key="2">
    <source>
        <dbReference type="ARBA" id="ARBA00022723"/>
    </source>
</evidence>
<organism evidence="8 9">
    <name type="scientific">Nitratireductor pacificus pht-3B</name>
    <dbReference type="NCBI Taxonomy" id="391937"/>
    <lineage>
        <taxon>Bacteria</taxon>
        <taxon>Pseudomonadati</taxon>
        <taxon>Pseudomonadota</taxon>
        <taxon>Alphaproteobacteria</taxon>
        <taxon>Hyphomicrobiales</taxon>
        <taxon>Phyllobacteriaceae</taxon>
        <taxon>Nitratireductor</taxon>
    </lineage>
</organism>
<protein>
    <recommendedName>
        <fullName evidence="5 6">o-succinylbenzoate synthase</fullName>
        <ecNumber evidence="5 6">4.2.1.113</ecNumber>
    </recommendedName>
</protein>
<reference evidence="8 9" key="1">
    <citation type="journal article" date="2012" name="J. Bacteriol.">
        <title>Genome Sequence of Nitratireductor pacificus Type Strain pht-3B.</title>
        <authorList>
            <person name="Lai Q."/>
            <person name="Li G."/>
            <person name="Shao Z."/>
        </authorList>
    </citation>
    <scope>NUCLEOTIDE SEQUENCE [LARGE SCALE GENOMIC DNA]</scope>
    <source>
        <strain evidence="9">pht-3B</strain>
    </source>
</reference>
<evidence type="ECO:0000313" key="8">
    <source>
        <dbReference type="EMBL" id="EKF20445.1"/>
    </source>
</evidence>
<dbReference type="SUPFAM" id="SSF51604">
    <property type="entry name" value="Enolase C-terminal domain-like"/>
    <property type="match status" value="1"/>
</dbReference>
<dbReference type="InterPro" id="IPR010197">
    <property type="entry name" value="OSBS/NAAAR"/>
</dbReference>
<dbReference type="PATRIC" id="fig|391937.3.peg.339"/>
<dbReference type="Gene3D" id="3.20.20.120">
    <property type="entry name" value="Enolase-like C-terminal domain"/>
    <property type="match status" value="1"/>
</dbReference>
<dbReference type="InterPro" id="IPR036849">
    <property type="entry name" value="Enolase-like_C_sf"/>
</dbReference>
<dbReference type="SUPFAM" id="SSF54826">
    <property type="entry name" value="Enolase N-terminal domain-like"/>
    <property type="match status" value="1"/>
</dbReference>
<dbReference type="InterPro" id="IPR013341">
    <property type="entry name" value="Mandelate_racemase_N_dom"/>
</dbReference>
<dbReference type="InterPro" id="IPR029017">
    <property type="entry name" value="Enolase-like_N"/>
</dbReference>
<proteinExistence type="predicted"/>
<dbReference type="PANTHER" id="PTHR48073">
    <property type="entry name" value="O-SUCCINYLBENZOATE SYNTHASE-RELATED"/>
    <property type="match status" value="1"/>
</dbReference>
<dbReference type="EC" id="4.2.1.113" evidence="5 6"/>
<sequence>MTLRIDTVRIHRVARPLRYPWRTAYGEDPSIDGIIVEVRAGEHSGWGEAAPLHAPTYSPETAGTCFHVTRDFLAPRLLGARLEHPAEAGPLFDLFRGNPFAKSALEMAVWNLFAQARNISLAALLGGKEQPVEAGADFGVQDSLDMLLDKVGQATDDGFSRIKLKIRPGWDRDVVRTVCETFPRQTFHVDCNAGYGRDDLALMRELDGFGLAMIEQPFGTRDLIDHAWLQERIGTPVCLDESVTSVHDFEQALALRACRMLNIKIGRTGGIATAVRLHDMARDAGIPCWVGSMLESGVGMSALIALASLPNFAYPGDLFPTAAHYDSDITVPLRFSEGCRFMPAGAGEAPIPDIARLDAVTVESCTLETRP</sequence>
<evidence type="ECO:0000256" key="1">
    <source>
        <dbReference type="ARBA" id="ARBA00001968"/>
    </source>
</evidence>
<dbReference type="GO" id="GO:0046872">
    <property type="term" value="F:metal ion binding"/>
    <property type="evidence" value="ECO:0007669"/>
    <property type="project" value="UniProtKB-KW"/>
</dbReference>
<dbReference type="InterPro" id="IPR029065">
    <property type="entry name" value="Enolase_C-like"/>
</dbReference>
<keyword evidence="2" id="KW-0479">Metal-binding</keyword>
<name>K2MIA6_9HYPH</name>
<evidence type="ECO:0000256" key="3">
    <source>
        <dbReference type="ARBA" id="ARBA00022842"/>
    </source>
</evidence>
<dbReference type="SFLD" id="SFLDF00009">
    <property type="entry name" value="o-succinylbenzoate_synthase"/>
    <property type="match status" value="1"/>
</dbReference>
<dbReference type="EMBL" id="AMRM01000002">
    <property type="protein sequence ID" value="EKF20445.1"/>
    <property type="molecule type" value="Genomic_DNA"/>
</dbReference>
<evidence type="ECO:0000256" key="4">
    <source>
        <dbReference type="ARBA" id="ARBA00023239"/>
    </source>
</evidence>
<dbReference type="GO" id="GO:0009234">
    <property type="term" value="P:menaquinone biosynthetic process"/>
    <property type="evidence" value="ECO:0007669"/>
    <property type="project" value="UniProtKB-UniRule"/>
</dbReference>
<comment type="caution">
    <text evidence="8">The sequence shown here is derived from an EMBL/GenBank/DDBJ whole genome shotgun (WGS) entry which is preliminary data.</text>
</comment>
<dbReference type="eggNOG" id="COG4948">
    <property type="taxonomic scope" value="Bacteria"/>
</dbReference>
<dbReference type="SMART" id="SM00922">
    <property type="entry name" value="MR_MLE"/>
    <property type="match status" value="1"/>
</dbReference>
<keyword evidence="3" id="KW-0460">Magnesium</keyword>
<dbReference type="GO" id="GO:0043748">
    <property type="term" value="F:O-succinylbenzoate synthase activity"/>
    <property type="evidence" value="ECO:0007669"/>
    <property type="project" value="UniProtKB-EC"/>
</dbReference>
<dbReference type="Pfam" id="PF02746">
    <property type="entry name" value="MR_MLE_N"/>
    <property type="match status" value="1"/>
</dbReference>
<dbReference type="SFLD" id="SFLDG00180">
    <property type="entry name" value="muconate_cycloisomerase"/>
    <property type="match status" value="1"/>
</dbReference>
<dbReference type="Gene3D" id="3.30.390.10">
    <property type="entry name" value="Enolase-like, N-terminal domain"/>
    <property type="match status" value="1"/>
</dbReference>
<dbReference type="Pfam" id="PF13378">
    <property type="entry name" value="MR_MLE_C"/>
    <property type="match status" value="1"/>
</dbReference>
<gene>
    <name evidence="8" type="ORF">NA2_01634</name>
</gene>